<name>A0ABD5SWJ5_9EURY</name>
<keyword evidence="2" id="KW-1185">Reference proteome</keyword>
<evidence type="ECO:0000313" key="1">
    <source>
        <dbReference type="EMBL" id="MFC6769588.1"/>
    </source>
</evidence>
<organism evidence="1 2">
    <name type="scientific">Natrinema soli</name>
    <dbReference type="NCBI Taxonomy" id="1930624"/>
    <lineage>
        <taxon>Archaea</taxon>
        <taxon>Methanobacteriati</taxon>
        <taxon>Methanobacteriota</taxon>
        <taxon>Stenosarchaea group</taxon>
        <taxon>Halobacteria</taxon>
        <taxon>Halobacteriales</taxon>
        <taxon>Natrialbaceae</taxon>
        <taxon>Natrinema</taxon>
    </lineage>
</organism>
<dbReference type="Proteomes" id="UP001596383">
    <property type="component" value="Unassembled WGS sequence"/>
</dbReference>
<reference evidence="1 2" key="1">
    <citation type="journal article" date="2019" name="Int. J. Syst. Evol. Microbiol.">
        <title>The Global Catalogue of Microorganisms (GCM) 10K type strain sequencing project: providing services to taxonomists for standard genome sequencing and annotation.</title>
        <authorList>
            <consortium name="The Broad Institute Genomics Platform"/>
            <consortium name="The Broad Institute Genome Sequencing Center for Infectious Disease"/>
            <person name="Wu L."/>
            <person name="Ma J."/>
        </authorList>
    </citation>
    <scope>NUCLEOTIDE SEQUENCE [LARGE SCALE GENOMIC DNA]</scope>
    <source>
        <strain evidence="1 2">LMG 29247</strain>
    </source>
</reference>
<sequence length="48" mass="5140">GFDGRLADGADGDREWISSTIRDALEAEDSAGERYRSVLRDGTVPAAD</sequence>
<feature type="non-terminal residue" evidence="1">
    <location>
        <position position="1"/>
    </location>
</feature>
<proteinExistence type="predicted"/>
<accession>A0ABD5SWJ5</accession>
<dbReference type="AlphaFoldDB" id="A0ABD5SWJ5"/>
<protein>
    <submittedName>
        <fullName evidence="1">7,8-didemethyl-8-hydroxy-5-deazariboflavin synthase subunit CofG</fullName>
    </submittedName>
</protein>
<gene>
    <name evidence="1" type="ORF">ACFQE6_32490</name>
</gene>
<evidence type="ECO:0000313" key="2">
    <source>
        <dbReference type="Proteomes" id="UP001596383"/>
    </source>
</evidence>
<dbReference type="EMBL" id="JBHSWV010000780">
    <property type="protein sequence ID" value="MFC6769588.1"/>
    <property type="molecule type" value="Genomic_DNA"/>
</dbReference>
<comment type="caution">
    <text evidence="1">The sequence shown here is derived from an EMBL/GenBank/DDBJ whole genome shotgun (WGS) entry which is preliminary data.</text>
</comment>